<dbReference type="PANTHER" id="PTHR10146:SF14">
    <property type="entry name" value="PYRIDOXAL PHOSPHATE HOMEOSTASIS PROTEIN"/>
    <property type="match status" value="1"/>
</dbReference>
<evidence type="ECO:0000256" key="1">
    <source>
        <dbReference type="ARBA" id="ARBA00022898"/>
    </source>
</evidence>
<evidence type="ECO:0000256" key="2">
    <source>
        <dbReference type="HAMAP-Rule" id="MF_02087"/>
    </source>
</evidence>
<dbReference type="NCBIfam" id="TIGR00044">
    <property type="entry name" value="YggS family pyridoxal phosphate-dependent enzyme"/>
    <property type="match status" value="1"/>
</dbReference>
<dbReference type="AlphaFoldDB" id="A0A844GVZ6"/>
<protein>
    <recommendedName>
        <fullName evidence="2">Pyridoxal phosphate homeostasis protein</fullName>
        <shortName evidence="2">PLP homeostasis protein</shortName>
    </recommendedName>
</protein>
<comment type="caution">
    <text evidence="6">The sequence shown here is derived from an EMBL/GenBank/DDBJ whole genome shotgun (WGS) entry which is preliminary data.</text>
</comment>
<dbReference type="Pfam" id="PF01168">
    <property type="entry name" value="Ala_racemase_N"/>
    <property type="match status" value="1"/>
</dbReference>
<organism evidence="6 7">
    <name type="scientific">Cyanobacterium aponinum 0216</name>
    <dbReference type="NCBI Taxonomy" id="2676140"/>
    <lineage>
        <taxon>Bacteria</taxon>
        <taxon>Bacillati</taxon>
        <taxon>Cyanobacteriota</taxon>
        <taxon>Cyanophyceae</taxon>
        <taxon>Oscillatoriophycideae</taxon>
        <taxon>Chroococcales</taxon>
        <taxon>Geminocystaceae</taxon>
        <taxon>Cyanobacterium</taxon>
    </lineage>
</organism>
<evidence type="ECO:0000256" key="3">
    <source>
        <dbReference type="PIRSR" id="PIRSR004848-1"/>
    </source>
</evidence>
<proteinExistence type="inferred from homology"/>
<accession>A0A844GVZ6</accession>
<dbReference type="GO" id="GO:0030170">
    <property type="term" value="F:pyridoxal phosphate binding"/>
    <property type="evidence" value="ECO:0007669"/>
    <property type="project" value="UniProtKB-UniRule"/>
</dbReference>
<evidence type="ECO:0000313" key="7">
    <source>
        <dbReference type="Proteomes" id="UP000437131"/>
    </source>
</evidence>
<dbReference type="EMBL" id="WMIA01000011">
    <property type="protein sequence ID" value="MTF39201.1"/>
    <property type="molecule type" value="Genomic_DNA"/>
</dbReference>
<evidence type="ECO:0000259" key="5">
    <source>
        <dbReference type="Pfam" id="PF01168"/>
    </source>
</evidence>
<keyword evidence="1 2" id="KW-0663">Pyridoxal phosphate</keyword>
<comment type="similarity">
    <text evidence="2 4">Belongs to the pyridoxal phosphate-binding protein YggS/PROSC family.</text>
</comment>
<dbReference type="InterPro" id="IPR011078">
    <property type="entry name" value="PyrdxlP_homeostasis"/>
</dbReference>
<sequence length="228" mass="26272">MNQNQLVKNLDEIRNTIPTSVRLVAVTKKVDVEVMKWVYEQGIKDFGENKLQEAINKQAQLQDLNDITWHFIGHLQSNKAKKAVESFAWIHSVDSLKIAQRLDFYTQQALSEKVIIKKPQVCLQVKPLPDDNKYGWTIEQLWNDLPLLQELHYLSVRGLMVILPLGLSQEETLSTFKSLKVLQEKIKDKGYFSDNFNQLSMGMSEDYLYAIKAGATMIRLGRVIFNDS</sequence>
<dbReference type="RefSeq" id="WP_155083903.1">
    <property type="nucleotide sequence ID" value="NZ_WMIA01000011.1"/>
</dbReference>
<evidence type="ECO:0000313" key="6">
    <source>
        <dbReference type="EMBL" id="MTF39201.1"/>
    </source>
</evidence>
<dbReference type="InterPro" id="IPR001608">
    <property type="entry name" value="Ala_racemase_N"/>
</dbReference>
<gene>
    <name evidence="6" type="ORF">GGC33_09695</name>
</gene>
<comment type="cofactor">
    <cofactor evidence="3">
        <name>pyridoxal 5'-phosphate</name>
        <dbReference type="ChEBI" id="CHEBI:597326"/>
    </cofactor>
</comment>
<evidence type="ECO:0000256" key="4">
    <source>
        <dbReference type="RuleBase" id="RU004514"/>
    </source>
</evidence>
<dbReference type="InterPro" id="IPR029066">
    <property type="entry name" value="PLP-binding_barrel"/>
</dbReference>
<dbReference type="CDD" id="cd00635">
    <property type="entry name" value="PLPDE_III_YBL036c_like"/>
    <property type="match status" value="1"/>
</dbReference>
<dbReference type="PANTHER" id="PTHR10146">
    <property type="entry name" value="PROLINE SYNTHETASE CO-TRANSCRIBED BACTERIAL HOMOLOG PROTEIN"/>
    <property type="match status" value="1"/>
</dbReference>
<reference evidence="6 7" key="1">
    <citation type="submission" date="2019-11" db="EMBL/GenBank/DDBJ databases">
        <title>Isolation of a new High Light Tolerant Cyanobacteria.</title>
        <authorList>
            <person name="Dobson Z."/>
            <person name="Vaughn N."/>
            <person name="Vaughn M."/>
            <person name="Fromme P."/>
            <person name="Mazor Y."/>
        </authorList>
    </citation>
    <scope>NUCLEOTIDE SEQUENCE [LARGE SCALE GENOMIC DNA]</scope>
    <source>
        <strain evidence="6 7">0216</strain>
    </source>
</reference>
<dbReference type="HAMAP" id="MF_02087">
    <property type="entry name" value="PLP_homeostasis"/>
    <property type="match status" value="1"/>
</dbReference>
<comment type="function">
    <text evidence="2">Pyridoxal 5'-phosphate (PLP)-binding protein, which is involved in PLP homeostasis.</text>
</comment>
<name>A0A844GVZ6_9CHRO</name>
<dbReference type="PIRSF" id="PIRSF004848">
    <property type="entry name" value="YBL036c_PLPDEIII"/>
    <property type="match status" value="1"/>
</dbReference>
<dbReference type="SUPFAM" id="SSF51419">
    <property type="entry name" value="PLP-binding barrel"/>
    <property type="match status" value="1"/>
</dbReference>
<dbReference type="Proteomes" id="UP000437131">
    <property type="component" value="Unassembled WGS sequence"/>
</dbReference>
<feature type="modified residue" description="N6-(pyridoxal phosphate)lysine" evidence="2 3">
    <location>
        <position position="28"/>
    </location>
</feature>
<dbReference type="Gene3D" id="3.20.20.10">
    <property type="entry name" value="Alanine racemase"/>
    <property type="match status" value="1"/>
</dbReference>
<feature type="domain" description="Alanine racemase N-terminal" evidence="5">
    <location>
        <begin position="3"/>
        <end position="225"/>
    </location>
</feature>